<evidence type="ECO:0000313" key="2">
    <source>
        <dbReference type="Proteomes" id="UP000219271"/>
    </source>
</evidence>
<dbReference type="OrthoDB" id="6504607at2"/>
<dbReference type="RefSeq" id="WP_097097112.1">
    <property type="nucleotide sequence ID" value="NZ_OCMY01000001.1"/>
</dbReference>
<name>A0A286BYU5_9GAMM</name>
<dbReference type="Proteomes" id="UP000219271">
    <property type="component" value="Unassembled WGS sequence"/>
</dbReference>
<protein>
    <submittedName>
        <fullName evidence="1">Uncharacterized protein</fullName>
    </submittedName>
</protein>
<accession>A0A286BYU5</accession>
<gene>
    <name evidence="1" type="ORF">SAMN06273570_3730</name>
</gene>
<keyword evidence="2" id="KW-1185">Reference proteome</keyword>
<proteinExistence type="predicted"/>
<dbReference type="AlphaFoldDB" id="A0A286BYU5"/>
<evidence type="ECO:0000313" key="1">
    <source>
        <dbReference type="EMBL" id="SOD39287.1"/>
    </source>
</evidence>
<reference evidence="2" key="1">
    <citation type="submission" date="2017-09" db="EMBL/GenBank/DDBJ databases">
        <authorList>
            <person name="Varghese N."/>
            <person name="Submissions S."/>
        </authorList>
    </citation>
    <scope>NUCLEOTIDE SEQUENCE [LARGE SCALE GENOMIC DNA]</scope>
    <source>
        <strain evidence="2">JKS000234</strain>
    </source>
</reference>
<dbReference type="EMBL" id="OCMY01000001">
    <property type="protein sequence ID" value="SOD39287.1"/>
    <property type="molecule type" value="Genomic_DNA"/>
</dbReference>
<organism evidence="1 2">
    <name type="scientific">Candidatus Pantoea floridensis</name>
    <dbReference type="NCBI Taxonomy" id="1938870"/>
    <lineage>
        <taxon>Bacteria</taxon>
        <taxon>Pseudomonadati</taxon>
        <taxon>Pseudomonadota</taxon>
        <taxon>Gammaproteobacteria</taxon>
        <taxon>Enterobacterales</taxon>
        <taxon>Erwiniaceae</taxon>
        <taxon>Pantoea</taxon>
    </lineage>
</organism>
<sequence length="133" mass="14646">MHTENANSQNAFDLVQSQDFIANVAAILMPAISEAVNDAVNKAVTLATSPTMSKQDFASANRISLSVLEKWIANGVVLLAPTPSFTYTQNRTNRKTGEVVETTMTKHGNPLINVAAWREKNRQQAIKCRYIKP</sequence>